<name>X6LTB3_RETFI</name>
<feature type="compositionally biased region" description="Basic and acidic residues" evidence="1">
    <location>
        <begin position="36"/>
        <end position="46"/>
    </location>
</feature>
<reference evidence="2 3" key="1">
    <citation type="journal article" date="2013" name="Curr. Biol.">
        <title>The Genome of the Foraminiferan Reticulomyxa filosa.</title>
        <authorList>
            <person name="Glockner G."/>
            <person name="Hulsmann N."/>
            <person name="Schleicher M."/>
            <person name="Noegel A.A."/>
            <person name="Eichinger L."/>
            <person name="Gallinger C."/>
            <person name="Pawlowski J."/>
            <person name="Sierra R."/>
            <person name="Euteneuer U."/>
            <person name="Pillet L."/>
            <person name="Moustafa A."/>
            <person name="Platzer M."/>
            <person name="Groth M."/>
            <person name="Szafranski K."/>
            <person name="Schliwa M."/>
        </authorList>
    </citation>
    <scope>NUCLEOTIDE SEQUENCE [LARGE SCALE GENOMIC DNA]</scope>
</reference>
<dbReference type="AlphaFoldDB" id="X6LTB3"/>
<dbReference type="EMBL" id="ASPP01029123">
    <property type="protein sequence ID" value="ETO04631.1"/>
    <property type="molecule type" value="Genomic_DNA"/>
</dbReference>
<evidence type="ECO:0000313" key="2">
    <source>
        <dbReference type="EMBL" id="ETO04631.1"/>
    </source>
</evidence>
<protein>
    <submittedName>
        <fullName evidence="2">Uncharacterized protein</fullName>
    </submittedName>
</protein>
<dbReference type="Proteomes" id="UP000023152">
    <property type="component" value="Unassembled WGS sequence"/>
</dbReference>
<comment type="caution">
    <text evidence="2">The sequence shown here is derived from an EMBL/GenBank/DDBJ whole genome shotgun (WGS) entry which is preliminary data.</text>
</comment>
<organism evidence="2 3">
    <name type="scientific">Reticulomyxa filosa</name>
    <dbReference type="NCBI Taxonomy" id="46433"/>
    <lineage>
        <taxon>Eukaryota</taxon>
        <taxon>Sar</taxon>
        <taxon>Rhizaria</taxon>
        <taxon>Retaria</taxon>
        <taxon>Foraminifera</taxon>
        <taxon>Monothalamids</taxon>
        <taxon>Reticulomyxidae</taxon>
        <taxon>Reticulomyxa</taxon>
    </lineage>
</organism>
<proteinExistence type="predicted"/>
<accession>X6LTB3</accession>
<keyword evidence="3" id="KW-1185">Reference proteome</keyword>
<feature type="non-terminal residue" evidence="2">
    <location>
        <position position="244"/>
    </location>
</feature>
<sequence length="244" mass="27922">SKSKHQNKSNNRQHYFPDGQDREQQTQQETSLEMVTMKDKKDEKGKLGVHKALLQSIGKQQGIEDNDKDRPPSGRIMGGAVESAHTLLYCDKVLLIIMFAFDIRTATTLSTVFFNVPILAAVLCQTFGASQAHPLVEIGRDLHVGNMALYLGPSVVGMEKLTSNGNGYCPPKNNCKNPFSDTSIILLLVIDFQIKILHIDEYHRFLKLCQYWKENSDIRRYHSAQLMKFRRYSLIHYYAHEEMM</sequence>
<evidence type="ECO:0000256" key="1">
    <source>
        <dbReference type="SAM" id="MobiDB-lite"/>
    </source>
</evidence>
<evidence type="ECO:0000313" key="3">
    <source>
        <dbReference type="Proteomes" id="UP000023152"/>
    </source>
</evidence>
<gene>
    <name evidence="2" type="ORF">RFI_32765</name>
</gene>
<feature type="non-terminal residue" evidence="2">
    <location>
        <position position="1"/>
    </location>
</feature>
<feature type="region of interest" description="Disordered" evidence="1">
    <location>
        <begin position="1"/>
        <end position="46"/>
    </location>
</feature>